<evidence type="ECO:0000313" key="2">
    <source>
        <dbReference type="Proteomes" id="UP001288778"/>
    </source>
</evidence>
<comment type="caution">
    <text evidence="1">The sequence shown here is derived from an EMBL/GenBank/DDBJ whole genome shotgun (WGS) entry which is preliminary data.</text>
</comment>
<protein>
    <submittedName>
        <fullName evidence="1">Uncharacterized protein</fullName>
    </submittedName>
</protein>
<reference evidence="1" key="1">
    <citation type="submission" date="2019-11" db="EMBL/GenBank/DDBJ databases">
        <title>Characterization of Clostridium perfringens isolates from swine manure treated agricultural soils.</title>
        <authorList>
            <person name="Wushke S.T."/>
        </authorList>
    </citation>
    <scope>NUCLEOTIDE SEQUENCE</scope>
    <source>
        <strain evidence="1">X94</strain>
    </source>
</reference>
<dbReference type="RefSeq" id="WP_198621142.1">
    <property type="nucleotide sequence ID" value="NZ_JACOHR010000014.1"/>
</dbReference>
<dbReference type="AlphaFoldDB" id="A0AAW9I1C4"/>
<name>A0AAW9I1C4_CLOPF</name>
<organism evidence="1 2">
    <name type="scientific">Clostridium perfringens</name>
    <dbReference type="NCBI Taxonomy" id="1502"/>
    <lineage>
        <taxon>Bacteria</taxon>
        <taxon>Bacillati</taxon>
        <taxon>Bacillota</taxon>
        <taxon>Clostridia</taxon>
        <taxon>Eubacteriales</taxon>
        <taxon>Clostridiaceae</taxon>
        <taxon>Clostridium</taxon>
    </lineage>
</organism>
<accession>A0AAW9I1C4</accession>
<sequence length="197" mass="22259">MNFITKKGLEEKLDKLDNGIDKFIVAGIYYGLNRSNYREQLLNLKTSSINFEESTLTLPNGEKVVMDDLLKEVAREAVEQKIYVKMGSLGGTNEDYELNPNSEYIIKSKPTSSNEMGIKPLTDAGFKSRIRAISIFLVGDTSITPTLLKKSGAYEKLKTLDRNLTIRSIGKILRESGYNLRQNNLVEMVQEIRKEGK</sequence>
<proteinExistence type="predicted"/>
<gene>
    <name evidence="1" type="ORF">GNF68_03900</name>
</gene>
<dbReference type="Proteomes" id="UP001288778">
    <property type="component" value="Unassembled WGS sequence"/>
</dbReference>
<dbReference type="EMBL" id="WNUI01000005">
    <property type="protein sequence ID" value="MDZ4908216.1"/>
    <property type="molecule type" value="Genomic_DNA"/>
</dbReference>
<evidence type="ECO:0000313" key="1">
    <source>
        <dbReference type="EMBL" id="MDZ4908216.1"/>
    </source>
</evidence>